<dbReference type="Gene3D" id="1.10.110.10">
    <property type="entry name" value="Plant lipid-transfer and hydrophobic proteins"/>
    <property type="match status" value="1"/>
</dbReference>
<protein>
    <submittedName>
        <fullName evidence="4">14 kDa proline-rich protein DC2.15-like</fullName>
    </submittedName>
</protein>
<proteinExistence type="inferred from homology"/>
<dbReference type="CDD" id="cd01958">
    <property type="entry name" value="HPS_like"/>
    <property type="match status" value="1"/>
</dbReference>
<dbReference type="SMART" id="SM00499">
    <property type="entry name" value="AAI"/>
    <property type="match status" value="1"/>
</dbReference>
<dbReference type="Proteomes" id="UP001163823">
    <property type="component" value="Chromosome 11"/>
</dbReference>
<comment type="similarity">
    <text evidence="1">Belongs to the plant LTP family. PEARLI1 subfamily.</text>
</comment>
<dbReference type="InterPro" id="IPR036312">
    <property type="entry name" value="Bifun_inhib/LTP/seed_sf"/>
</dbReference>
<evidence type="ECO:0000256" key="2">
    <source>
        <dbReference type="SAM" id="SignalP"/>
    </source>
</evidence>
<dbReference type="PANTHER" id="PTHR31731">
    <property type="match status" value="1"/>
</dbReference>
<evidence type="ECO:0000313" key="4">
    <source>
        <dbReference type="EMBL" id="KAJ7950911.1"/>
    </source>
</evidence>
<organism evidence="4 5">
    <name type="scientific">Quillaja saponaria</name>
    <name type="common">Soap bark tree</name>
    <dbReference type="NCBI Taxonomy" id="32244"/>
    <lineage>
        <taxon>Eukaryota</taxon>
        <taxon>Viridiplantae</taxon>
        <taxon>Streptophyta</taxon>
        <taxon>Embryophyta</taxon>
        <taxon>Tracheophyta</taxon>
        <taxon>Spermatophyta</taxon>
        <taxon>Magnoliopsida</taxon>
        <taxon>eudicotyledons</taxon>
        <taxon>Gunneridae</taxon>
        <taxon>Pentapetalae</taxon>
        <taxon>rosids</taxon>
        <taxon>fabids</taxon>
        <taxon>Fabales</taxon>
        <taxon>Quillajaceae</taxon>
        <taxon>Quillaja</taxon>
    </lineage>
</organism>
<dbReference type="InterPro" id="IPR027923">
    <property type="entry name" value="Hydrophob_seed_dom"/>
</dbReference>
<dbReference type="Pfam" id="PF14547">
    <property type="entry name" value="Hydrophob_seed"/>
    <property type="match status" value="1"/>
</dbReference>
<sequence length="139" mass="14675">MRSKAFSSVAFFLYFNILLSEILIIPANCASPDSGPSPSPTPMSVTPPPAAPSNTNICSINPLRLAVCAPLLIFPIGIGKLSRLRCCGILQGLTDRQAPVCLCHALEAKMLGNNVNIPIVMALVLNTCGIQPPVNFQCA</sequence>
<evidence type="ECO:0000256" key="1">
    <source>
        <dbReference type="ARBA" id="ARBA00008965"/>
    </source>
</evidence>
<dbReference type="KEGG" id="qsa:O6P43_027036"/>
<evidence type="ECO:0000313" key="5">
    <source>
        <dbReference type="Proteomes" id="UP001163823"/>
    </source>
</evidence>
<gene>
    <name evidence="4" type="ORF">O6P43_027036</name>
</gene>
<accession>A0AAD7L4W0</accession>
<name>A0AAD7L4W0_QUISA</name>
<dbReference type="InterPro" id="IPR051636">
    <property type="entry name" value="Plant_LTP/defense-related"/>
</dbReference>
<reference evidence="4" key="1">
    <citation type="journal article" date="2023" name="Science">
        <title>Elucidation of the pathway for biosynthesis of saponin adjuvants from the soapbark tree.</title>
        <authorList>
            <person name="Reed J."/>
            <person name="Orme A."/>
            <person name="El-Demerdash A."/>
            <person name="Owen C."/>
            <person name="Martin L.B.B."/>
            <person name="Misra R.C."/>
            <person name="Kikuchi S."/>
            <person name="Rejzek M."/>
            <person name="Martin A.C."/>
            <person name="Harkess A."/>
            <person name="Leebens-Mack J."/>
            <person name="Louveau T."/>
            <person name="Stephenson M.J."/>
            <person name="Osbourn A."/>
        </authorList>
    </citation>
    <scope>NUCLEOTIDE SEQUENCE</scope>
    <source>
        <strain evidence="4">S10</strain>
    </source>
</reference>
<comment type="caution">
    <text evidence="4">The sequence shown here is derived from an EMBL/GenBank/DDBJ whole genome shotgun (WGS) entry which is preliminary data.</text>
</comment>
<feature type="domain" description="Bifunctional inhibitor/plant lipid transfer protein/seed storage helical" evidence="3">
    <location>
        <begin position="58"/>
        <end position="138"/>
    </location>
</feature>
<dbReference type="InterPro" id="IPR016140">
    <property type="entry name" value="Bifunc_inhib/LTP/seed_store"/>
</dbReference>
<keyword evidence="2" id="KW-0732">Signal</keyword>
<keyword evidence="5" id="KW-1185">Reference proteome</keyword>
<dbReference type="EMBL" id="JARAOO010000011">
    <property type="protein sequence ID" value="KAJ7950911.1"/>
    <property type="molecule type" value="Genomic_DNA"/>
</dbReference>
<feature type="chain" id="PRO_5042296945" evidence="2">
    <location>
        <begin position="30"/>
        <end position="139"/>
    </location>
</feature>
<dbReference type="AlphaFoldDB" id="A0AAD7L4W0"/>
<dbReference type="SUPFAM" id="SSF47699">
    <property type="entry name" value="Bifunctional inhibitor/lipid-transfer protein/seed storage 2S albumin"/>
    <property type="match status" value="1"/>
</dbReference>
<feature type="signal peptide" evidence="2">
    <location>
        <begin position="1"/>
        <end position="29"/>
    </location>
</feature>
<evidence type="ECO:0000259" key="3">
    <source>
        <dbReference type="SMART" id="SM00499"/>
    </source>
</evidence>